<feature type="region of interest" description="Disordered" evidence="1">
    <location>
        <begin position="343"/>
        <end position="375"/>
    </location>
</feature>
<evidence type="ECO:0000313" key="3">
    <source>
        <dbReference type="Proteomes" id="UP001189429"/>
    </source>
</evidence>
<reference evidence="2" key="1">
    <citation type="submission" date="2023-10" db="EMBL/GenBank/DDBJ databases">
        <authorList>
            <person name="Chen Y."/>
            <person name="Shah S."/>
            <person name="Dougan E. K."/>
            <person name="Thang M."/>
            <person name="Chan C."/>
        </authorList>
    </citation>
    <scope>NUCLEOTIDE SEQUENCE [LARGE SCALE GENOMIC DNA]</scope>
</reference>
<gene>
    <name evidence="2" type="ORF">PCOR1329_LOCUS68649</name>
</gene>
<dbReference type="Proteomes" id="UP001189429">
    <property type="component" value="Unassembled WGS sequence"/>
</dbReference>
<name>A0ABN9WM37_9DINO</name>
<proteinExistence type="predicted"/>
<comment type="caution">
    <text evidence="2">The sequence shown here is derived from an EMBL/GenBank/DDBJ whole genome shotgun (WGS) entry which is preliminary data.</text>
</comment>
<organism evidence="2 3">
    <name type="scientific">Prorocentrum cordatum</name>
    <dbReference type="NCBI Taxonomy" id="2364126"/>
    <lineage>
        <taxon>Eukaryota</taxon>
        <taxon>Sar</taxon>
        <taxon>Alveolata</taxon>
        <taxon>Dinophyceae</taxon>
        <taxon>Prorocentrales</taxon>
        <taxon>Prorocentraceae</taxon>
        <taxon>Prorocentrum</taxon>
    </lineage>
</organism>
<accession>A0ABN9WM37</accession>
<keyword evidence="3" id="KW-1185">Reference proteome</keyword>
<dbReference type="EMBL" id="CAUYUJ010018968">
    <property type="protein sequence ID" value="CAK0887660.1"/>
    <property type="molecule type" value="Genomic_DNA"/>
</dbReference>
<feature type="region of interest" description="Disordered" evidence="1">
    <location>
        <begin position="268"/>
        <end position="296"/>
    </location>
</feature>
<evidence type="ECO:0000313" key="2">
    <source>
        <dbReference type="EMBL" id="CAK0887660.1"/>
    </source>
</evidence>
<feature type="compositionally biased region" description="Low complexity" evidence="1">
    <location>
        <begin position="274"/>
        <end position="291"/>
    </location>
</feature>
<evidence type="ECO:0000256" key="1">
    <source>
        <dbReference type="SAM" id="MobiDB-lite"/>
    </source>
</evidence>
<sequence length="375" mass="40212">MPFSEQAMLETFRDKYQSSISRLRGSSGGSSPHAISVEVPDRCAVLGTDARAVAVDARLLWGCAGCLQNVCALEKTQEFRNITCALSKWVDAPSKERRESADEVLCLVGGDSGPHPRLPLDVVHVMLGPALMSPKVQTYVLCLVDGAESIDFKMGRLRRLPCDLHLGTVDNRLCRGFRRPRTSLAFRASDELADLLVKCRRGDWVARPVQQHIRTDARTLLAMTTTGFGDEFALSTVASGVPAKKKNPAHDVPDVVLAACAQRRERSETAGFRAAATSASSPPAHAPGASATQPTGSLPELAALEDEFAQGIADVEPPELDIGSAIVEDIEAVIFSGDGALIDEPADGNGHVQDRRDNFESLSWGRGAPSPPIPR</sequence>
<protein>
    <submittedName>
        <fullName evidence="2">Uncharacterized protein</fullName>
    </submittedName>
</protein>